<dbReference type="RefSeq" id="WP_354089628.1">
    <property type="nucleotide sequence ID" value="NZ_JBEPTF010000003.1"/>
</dbReference>
<organism evidence="2 3">
    <name type="scientific">Brevundimonas faecalis</name>
    <dbReference type="NCBI Taxonomy" id="947378"/>
    <lineage>
        <taxon>Bacteria</taxon>
        <taxon>Pseudomonadati</taxon>
        <taxon>Pseudomonadota</taxon>
        <taxon>Alphaproteobacteria</taxon>
        <taxon>Caulobacterales</taxon>
        <taxon>Caulobacteraceae</taxon>
        <taxon>Brevundimonas</taxon>
    </lineage>
</organism>
<feature type="transmembrane region" description="Helical" evidence="1">
    <location>
        <begin position="257"/>
        <end position="278"/>
    </location>
</feature>
<keyword evidence="3" id="KW-1185">Reference proteome</keyword>
<keyword evidence="1" id="KW-0812">Transmembrane</keyword>
<dbReference type="Proteomes" id="UP001549313">
    <property type="component" value="Unassembled WGS sequence"/>
</dbReference>
<dbReference type="EMBL" id="JBEPTF010000003">
    <property type="protein sequence ID" value="MET4684676.1"/>
    <property type="molecule type" value="Genomic_DNA"/>
</dbReference>
<gene>
    <name evidence="2" type="ORF">ABIE19_002613</name>
</gene>
<comment type="caution">
    <text evidence="2">The sequence shown here is derived from an EMBL/GenBank/DDBJ whole genome shotgun (WGS) entry which is preliminary data.</text>
</comment>
<feature type="transmembrane region" description="Helical" evidence="1">
    <location>
        <begin position="118"/>
        <end position="148"/>
    </location>
</feature>
<reference evidence="2 3" key="1">
    <citation type="submission" date="2024-06" db="EMBL/GenBank/DDBJ databases">
        <title>Sorghum-associated microbial communities from plants grown in Nebraska, USA.</title>
        <authorList>
            <person name="Schachtman D."/>
        </authorList>
    </citation>
    <scope>NUCLEOTIDE SEQUENCE [LARGE SCALE GENOMIC DNA]</scope>
    <source>
        <strain evidence="2 3">2814</strain>
    </source>
</reference>
<feature type="transmembrane region" description="Helical" evidence="1">
    <location>
        <begin position="73"/>
        <end position="98"/>
    </location>
</feature>
<accession>A0ABV2RDK9</accession>
<evidence type="ECO:0008006" key="4">
    <source>
        <dbReference type="Google" id="ProtNLM"/>
    </source>
</evidence>
<evidence type="ECO:0000313" key="3">
    <source>
        <dbReference type="Proteomes" id="UP001549313"/>
    </source>
</evidence>
<keyword evidence="1" id="KW-1133">Transmembrane helix</keyword>
<feature type="transmembrane region" description="Helical" evidence="1">
    <location>
        <begin position="25"/>
        <end position="47"/>
    </location>
</feature>
<evidence type="ECO:0000313" key="2">
    <source>
        <dbReference type="EMBL" id="MET4684676.1"/>
    </source>
</evidence>
<name>A0ABV2RDK9_9CAUL</name>
<feature type="transmembrane region" description="Helical" evidence="1">
    <location>
        <begin position="206"/>
        <end position="237"/>
    </location>
</feature>
<keyword evidence="1" id="KW-0472">Membrane</keyword>
<protein>
    <recommendedName>
        <fullName evidence="4">Glycerophosphoryl diester phosphodiesterase membrane domain-containing protein</fullName>
    </recommendedName>
</protein>
<feature type="transmembrane region" description="Helical" evidence="1">
    <location>
        <begin position="154"/>
        <end position="174"/>
    </location>
</feature>
<evidence type="ECO:0000256" key="1">
    <source>
        <dbReference type="SAM" id="Phobius"/>
    </source>
</evidence>
<proteinExistence type="predicted"/>
<sequence length="308" mass="32522">MSTAFSIGEALASGFKLARARPLHVWAWGVVGAAPALIAVLLMLKLFGTLSPEALSSEGPPAELIAEMIQFQIWSGLLNILQALMWVVVAGAVFRAILFPDRATPYAGLKIGMDEVRVAVVGLAMIVALYAAMIVILLIAFAFGAALWFVSEAAAVTVGLLIACGAGLALWWLFLRCAMIMPASVALNDFAFVPGWKLARGQVLRLLVLSVAIVFIVLAIELALFAVGAVILFLTVGANLFSLLAAAEQGATPDIDWGALLGWGLVAFVPLSWLHGFLNTVMLAPYAQACRSLLAQQPQDATPPVELG</sequence>